<dbReference type="PANTHER" id="PTHR37299">
    <property type="entry name" value="TRANSCRIPTIONAL REGULATOR-RELATED"/>
    <property type="match status" value="1"/>
</dbReference>
<evidence type="ECO:0000256" key="1">
    <source>
        <dbReference type="ARBA" id="ARBA00018672"/>
    </source>
</evidence>
<comment type="caution">
    <text evidence="6">The sequence shown here is derived from an EMBL/GenBank/DDBJ whole genome shotgun (WGS) entry which is preliminary data.</text>
</comment>
<dbReference type="PROSITE" id="PS50110">
    <property type="entry name" value="RESPONSE_REGULATORY"/>
    <property type="match status" value="1"/>
</dbReference>
<dbReference type="GO" id="GO:0000156">
    <property type="term" value="F:phosphorelay response regulator activity"/>
    <property type="evidence" value="ECO:0007669"/>
    <property type="project" value="InterPro"/>
</dbReference>
<protein>
    <recommendedName>
        <fullName evidence="1">Stage 0 sporulation protein A homolog</fullName>
    </recommendedName>
</protein>
<dbReference type="PANTHER" id="PTHR37299:SF1">
    <property type="entry name" value="STAGE 0 SPORULATION PROTEIN A HOMOLOG"/>
    <property type="match status" value="1"/>
</dbReference>
<dbReference type="InterPro" id="IPR007492">
    <property type="entry name" value="LytTR_DNA-bd_dom"/>
</dbReference>
<dbReference type="GO" id="GO:0003677">
    <property type="term" value="F:DNA binding"/>
    <property type="evidence" value="ECO:0007669"/>
    <property type="project" value="UniProtKB-KW"/>
</dbReference>
<organism evidence="6 7">
    <name type="scientific">Faecalibacterium prausnitzii</name>
    <dbReference type="NCBI Taxonomy" id="853"/>
    <lineage>
        <taxon>Bacteria</taxon>
        <taxon>Bacillati</taxon>
        <taxon>Bacillota</taxon>
        <taxon>Clostridia</taxon>
        <taxon>Eubacteriales</taxon>
        <taxon>Oscillospiraceae</taxon>
        <taxon>Faecalibacterium</taxon>
    </lineage>
</organism>
<keyword evidence="6" id="KW-0238">DNA-binding</keyword>
<dbReference type="Gene3D" id="3.40.50.2300">
    <property type="match status" value="1"/>
</dbReference>
<dbReference type="Pfam" id="PF00072">
    <property type="entry name" value="Response_reg"/>
    <property type="match status" value="1"/>
</dbReference>
<evidence type="ECO:0000313" key="6">
    <source>
        <dbReference type="EMBL" id="PDX87428.1"/>
    </source>
</evidence>
<sequence length="232" mass="26709">MAYRAAVCDDSAADADYVRGIVAHWAEQRGVALECRAFSSAEQFLFCYAEDKNFDLLLLDVEMPGADGVTLAKTVRQENEAVQIVFITGYSDYIAEGYDVAALHYLMKPVRPEKLCAVLDRAWEKHRRNERCLNLERSGEMLRLPLYEVRYLDVHQNYVTIHARQDYTVKRTLAEFEAELDEQFFRVGRGMILNLRQIRRVTKKEVVLADGTVLPLPRGSYEPLNRAIIERT</sequence>
<gene>
    <name evidence="6" type="ORF">CHR60_05005</name>
</gene>
<dbReference type="PROSITE" id="PS50930">
    <property type="entry name" value="HTH_LYTTR"/>
    <property type="match status" value="1"/>
</dbReference>
<dbReference type="Pfam" id="PF04397">
    <property type="entry name" value="LytTR"/>
    <property type="match status" value="1"/>
</dbReference>
<dbReference type="Proteomes" id="UP000220904">
    <property type="component" value="Unassembled WGS sequence"/>
</dbReference>
<evidence type="ECO:0000259" key="5">
    <source>
        <dbReference type="PROSITE" id="PS50930"/>
    </source>
</evidence>
<evidence type="ECO:0000259" key="4">
    <source>
        <dbReference type="PROSITE" id="PS50110"/>
    </source>
</evidence>
<keyword evidence="3" id="KW-0597">Phosphoprotein</keyword>
<dbReference type="SMART" id="SM00850">
    <property type="entry name" value="LytTR"/>
    <property type="match status" value="1"/>
</dbReference>
<dbReference type="InterPro" id="IPR011006">
    <property type="entry name" value="CheY-like_superfamily"/>
</dbReference>
<evidence type="ECO:0000256" key="3">
    <source>
        <dbReference type="PROSITE-ProRule" id="PRU00169"/>
    </source>
</evidence>
<dbReference type="EMBL" id="NOUV01000010">
    <property type="protein sequence ID" value="PDX87428.1"/>
    <property type="molecule type" value="Genomic_DNA"/>
</dbReference>
<comment type="function">
    <text evidence="2">May play the central regulatory role in sporulation. It may be an element of the effector pathway responsible for the activation of sporulation genes in response to nutritional stress. Spo0A may act in concert with spo0H (a sigma factor) to control the expression of some genes that are critical to the sporulation process.</text>
</comment>
<evidence type="ECO:0000256" key="2">
    <source>
        <dbReference type="ARBA" id="ARBA00024867"/>
    </source>
</evidence>
<evidence type="ECO:0000313" key="7">
    <source>
        <dbReference type="Proteomes" id="UP000220904"/>
    </source>
</evidence>
<feature type="modified residue" description="4-aspartylphosphate" evidence="3">
    <location>
        <position position="60"/>
    </location>
</feature>
<dbReference type="RefSeq" id="WP_097792005.1">
    <property type="nucleotide sequence ID" value="NZ_NOUV01000010.1"/>
</dbReference>
<dbReference type="SUPFAM" id="SSF52172">
    <property type="entry name" value="CheY-like"/>
    <property type="match status" value="1"/>
</dbReference>
<dbReference type="InterPro" id="IPR001789">
    <property type="entry name" value="Sig_transdc_resp-reg_receiver"/>
</dbReference>
<dbReference type="Gene3D" id="2.40.50.1020">
    <property type="entry name" value="LytTr DNA-binding domain"/>
    <property type="match status" value="1"/>
</dbReference>
<feature type="domain" description="Response regulatory" evidence="4">
    <location>
        <begin position="4"/>
        <end position="123"/>
    </location>
</feature>
<dbReference type="SMART" id="SM00448">
    <property type="entry name" value="REC"/>
    <property type="match status" value="1"/>
</dbReference>
<dbReference type="InterPro" id="IPR046947">
    <property type="entry name" value="LytR-like"/>
</dbReference>
<name>A0A2A7B7Y8_9FIRM</name>
<dbReference type="AlphaFoldDB" id="A0A2A7B7Y8"/>
<feature type="domain" description="HTH LytTR-type" evidence="5">
    <location>
        <begin position="133"/>
        <end position="230"/>
    </location>
</feature>
<accession>A0A2A7B7Y8</accession>
<proteinExistence type="predicted"/>
<dbReference type="OrthoDB" id="9774865at2"/>
<reference evidence="6 7" key="1">
    <citation type="journal article" date="2017" name="Front. Microbiol.">
        <title>New Insights into the Diversity of the Genus Faecalibacterium.</title>
        <authorList>
            <person name="Benevides L."/>
            <person name="Burman S."/>
            <person name="Martin R."/>
            <person name="Robert V."/>
            <person name="Thomas M."/>
            <person name="Miquel S."/>
            <person name="Chain F."/>
            <person name="Sokol H."/>
            <person name="Bermudez-Humaran L.G."/>
            <person name="Morrison M."/>
            <person name="Langella P."/>
            <person name="Azevedo V.A."/>
            <person name="Chatel J.M."/>
            <person name="Soares S."/>
        </authorList>
    </citation>
    <scope>NUCLEOTIDE SEQUENCE [LARGE SCALE GENOMIC DNA]</scope>
    <source>
        <strain evidence="6 7">AHMP21</strain>
    </source>
</reference>